<name>A0A4Q9DUF7_9BACL</name>
<evidence type="ECO:0000313" key="3">
    <source>
        <dbReference type="Proteomes" id="UP000293142"/>
    </source>
</evidence>
<reference evidence="2 3" key="1">
    <citation type="submission" date="2019-02" db="EMBL/GenBank/DDBJ databases">
        <title>Paenibacillus sp. nov., isolated from surface-sterilized tissue of Thalictrum simplex L.</title>
        <authorList>
            <person name="Tuo L."/>
        </authorList>
    </citation>
    <scope>NUCLEOTIDE SEQUENCE [LARGE SCALE GENOMIC DNA]</scope>
    <source>
        <strain evidence="2 3">N2SHLJ1</strain>
    </source>
</reference>
<gene>
    <name evidence="2" type="primary">amaP</name>
    <name evidence="2" type="ORF">EYB31_09770</name>
</gene>
<dbReference type="NCBIfam" id="NF033218">
    <property type="entry name" value="anchor_AmaP"/>
    <property type="match status" value="1"/>
</dbReference>
<dbReference type="OrthoDB" id="1716040at2"/>
<keyword evidence="1" id="KW-0812">Transmembrane</keyword>
<dbReference type="PROSITE" id="PS51257">
    <property type="entry name" value="PROKAR_LIPOPROTEIN"/>
    <property type="match status" value="1"/>
</dbReference>
<feature type="transmembrane region" description="Helical" evidence="1">
    <location>
        <begin position="52"/>
        <end position="73"/>
    </location>
</feature>
<evidence type="ECO:0000313" key="2">
    <source>
        <dbReference type="EMBL" id="TBL79875.1"/>
    </source>
</evidence>
<dbReference type="EMBL" id="SIRE01000006">
    <property type="protein sequence ID" value="TBL79875.1"/>
    <property type="molecule type" value="Genomic_DNA"/>
</dbReference>
<accession>A0A4Q9DUF7</accession>
<keyword evidence="1" id="KW-1133">Transmembrane helix</keyword>
<keyword evidence="3" id="KW-1185">Reference proteome</keyword>
<proteinExistence type="predicted"/>
<evidence type="ECO:0000256" key="1">
    <source>
        <dbReference type="SAM" id="Phobius"/>
    </source>
</evidence>
<keyword evidence="1" id="KW-0472">Membrane</keyword>
<feature type="transmembrane region" description="Helical" evidence="1">
    <location>
        <begin position="7"/>
        <end position="32"/>
    </location>
</feature>
<comment type="caution">
    <text evidence="2">The sequence shown here is derived from an EMBL/GenBank/DDBJ whole genome shotgun (WGS) entry which is preliminary data.</text>
</comment>
<dbReference type="RefSeq" id="WP_131013121.1">
    <property type="nucleotide sequence ID" value="NZ_SIRE01000006.1"/>
</dbReference>
<sequence>MVKVLDRLLLFIYTLAIIVISCAALAGAFGWISAEKTADFLHNVYYEKRVAYMFIVCAIVILLISLRFFYIAVRRARTQVPSIDQRTEFGDIRISLDTVENLALKAANRTRGIKDLKARVKVSHSGLDIILRAVVDGENIIPQLTEEMQGAVKRHVEEITGIPVAGVSVFVANVQSSSAPTFKSRVE</sequence>
<organism evidence="2 3">
    <name type="scientific">Paenibacillus thalictri</name>
    <dbReference type="NCBI Taxonomy" id="2527873"/>
    <lineage>
        <taxon>Bacteria</taxon>
        <taxon>Bacillati</taxon>
        <taxon>Bacillota</taxon>
        <taxon>Bacilli</taxon>
        <taxon>Bacillales</taxon>
        <taxon>Paenibacillaceae</taxon>
        <taxon>Paenibacillus</taxon>
    </lineage>
</organism>
<dbReference type="AlphaFoldDB" id="A0A4Q9DUF7"/>
<protein>
    <submittedName>
        <fullName evidence="2">Alkaline shock response membrane anchor protein AmaP</fullName>
    </submittedName>
</protein>
<dbReference type="Proteomes" id="UP000293142">
    <property type="component" value="Unassembled WGS sequence"/>
</dbReference>